<dbReference type="GO" id="GO:0015689">
    <property type="term" value="P:molybdate ion transport"/>
    <property type="evidence" value="ECO:0007669"/>
    <property type="project" value="TreeGrafter"/>
</dbReference>
<dbReference type="Gene3D" id="3.40.190.10">
    <property type="entry name" value="Periplasmic binding protein-like II"/>
    <property type="match status" value="2"/>
</dbReference>
<comment type="caution">
    <text evidence="1">The sequence shown here is derived from an EMBL/GenBank/DDBJ whole genome shotgun (WGS) entry which is preliminary data.</text>
</comment>
<evidence type="ECO:0000313" key="2">
    <source>
        <dbReference type="Proteomes" id="UP000541185"/>
    </source>
</evidence>
<sequence>MAAACARADEVRVLAAGAAKHALEEIAPAFERASGHTLRASYDTVGAQRDRVLKADAGSAADVVILSEAALQQLRGAQRLQPEAEVGIGRVLVSLAAPANQPAPAIADAEQLRAALLAASSIAYADPARGATAGTHFAKVLDALGIREQVAAKVTVLPFGGDVVTALSQGRYALGVSQSSEIMPAKGVRFVGALPAPYAQATAYGAALASDSAAGRALLAFLAQPPSQAAWRESGFVSP</sequence>
<dbReference type="RefSeq" id="WP_169417883.1">
    <property type="nucleotide sequence ID" value="NZ_JABBFX010000001.1"/>
</dbReference>
<dbReference type="EMBL" id="JABBFX010000001">
    <property type="protein sequence ID" value="NML43692.1"/>
    <property type="molecule type" value="Genomic_DNA"/>
</dbReference>
<gene>
    <name evidence="1" type="ORF">HHL11_08025</name>
</gene>
<dbReference type="Proteomes" id="UP000541185">
    <property type="component" value="Unassembled WGS sequence"/>
</dbReference>
<dbReference type="GO" id="GO:0030973">
    <property type="term" value="F:molybdate ion binding"/>
    <property type="evidence" value="ECO:0007669"/>
    <property type="project" value="TreeGrafter"/>
</dbReference>
<accession>A0A848H1Z5</accession>
<dbReference type="Pfam" id="PF13531">
    <property type="entry name" value="SBP_bac_11"/>
    <property type="match status" value="1"/>
</dbReference>
<dbReference type="PANTHER" id="PTHR30632">
    <property type="entry name" value="MOLYBDATE-BINDING PERIPLASMIC PROTEIN"/>
    <property type="match status" value="1"/>
</dbReference>
<reference evidence="1 2" key="1">
    <citation type="submission" date="2020-04" db="EMBL/GenBank/DDBJ databases">
        <title>Ramlibacter sp. G-1-2-2 isolated from soil.</title>
        <authorList>
            <person name="Dahal R.H."/>
        </authorList>
    </citation>
    <scope>NUCLEOTIDE SEQUENCE [LARGE SCALE GENOMIC DNA]</scope>
    <source>
        <strain evidence="1 2">G-1-2-2</strain>
    </source>
</reference>
<dbReference type="AlphaFoldDB" id="A0A848H1Z5"/>
<organism evidence="1 2">
    <name type="scientific">Ramlibacter agri</name>
    <dbReference type="NCBI Taxonomy" id="2728837"/>
    <lineage>
        <taxon>Bacteria</taxon>
        <taxon>Pseudomonadati</taxon>
        <taxon>Pseudomonadota</taxon>
        <taxon>Betaproteobacteria</taxon>
        <taxon>Burkholderiales</taxon>
        <taxon>Comamonadaceae</taxon>
        <taxon>Ramlibacter</taxon>
    </lineage>
</organism>
<protein>
    <submittedName>
        <fullName evidence="1">ABC transporter substrate-binding protein</fullName>
    </submittedName>
</protein>
<keyword evidence="2" id="KW-1185">Reference proteome</keyword>
<dbReference type="PANTHER" id="PTHR30632:SF11">
    <property type="entry name" value="BLR4797 PROTEIN"/>
    <property type="match status" value="1"/>
</dbReference>
<dbReference type="SUPFAM" id="SSF53850">
    <property type="entry name" value="Periplasmic binding protein-like II"/>
    <property type="match status" value="1"/>
</dbReference>
<name>A0A848H1Z5_9BURK</name>
<evidence type="ECO:0000313" key="1">
    <source>
        <dbReference type="EMBL" id="NML43692.1"/>
    </source>
</evidence>
<dbReference type="InterPro" id="IPR050682">
    <property type="entry name" value="ModA/WtpA"/>
</dbReference>
<proteinExistence type="predicted"/>